<sequence>MKWTAVKPAEAMMRGGGLESKGGDDPYHLVAHKDMARLLTLLIRLSHHFHLLLVPDNRYLRLKLISNASAKMNS</sequence>
<gene>
    <name evidence="1" type="ORF">DCAF_LOCUS7758</name>
</gene>
<reference evidence="1 2" key="1">
    <citation type="submission" date="2024-01" db="EMBL/GenBank/DDBJ databases">
        <authorList>
            <person name="Waweru B."/>
        </authorList>
    </citation>
    <scope>NUCLEOTIDE SEQUENCE [LARGE SCALE GENOMIC DNA]</scope>
</reference>
<accession>A0AAV1RCA8</accession>
<dbReference type="EMBL" id="CAWUPB010000913">
    <property type="protein sequence ID" value="CAK7330071.1"/>
    <property type="molecule type" value="Genomic_DNA"/>
</dbReference>
<proteinExistence type="predicted"/>
<name>A0AAV1RCA8_9ROSI</name>
<dbReference type="AlphaFoldDB" id="A0AAV1RCA8"/>
<protein>
    <submittedName>
        <fullName evidence="1">Uncharacterized protein</fullName>
    </submittedName>
</protein>
<evidence type="ECO:0000313" key="1">
    <source>
        <dbReference type="EMBL" id="CAK7330071.1"/>
    </source>
</evidence>
<organism evidence="1 2">
    <name type="scientific">Dovyalis caffra</name>
    <dbReference type="NCBI Taxonomy" id="77055"/>
    <lineage>
        <taxon>Eukaryota</taxon>
        <taxon>Viridiplantae</taxon>
        <taxon>Streptophyta</taxon>
        <taxon>Embryophyta</taxon>
        <taxon>Tracheophyta</taxon>
        <taxon>Spermatophyta</taxon>
        <taxon>Magnoliopsida</taxon>
        <taxon>eudicotyledons</taxon>
        <taxon>Gunneridae</taxon>
        <taxon>Pentapetalae</taxon>
        <taxon>rosids</taxon>
        <taxon>fabids</taxon>
        <taxon>Malpighiales</taxon>
        <taxon>Salicaceae</taxon>
        <taxon>Flacourtieae</taxon>
        <taxon>Dovyalis</taxon>
    </lineage>
</organism>
<comment type="caution">
    <text evidence="1">The sequence shown here is derived from an EMBL/GenBank/DDBJ whole genome shotgun (WGS) entry which is preliminary data.</text>
</comment>
<dbReference type="Proteomes" id="UP001314170">
    <property type="component" value="Unassembled WGS sequence"/>
</dbReference>
<evidence type="ECO:0000313" key="2">
    <source>
        <dbReference type="Proteomes" id="UP001314170"/>
    </source>
</evidence>
<keyword evidence="2" id="KW-1185">Reference proteome</keyword>